<dbReference type="SUPFAM" id="SSF74650">
    <property type="entry name" value="Galactose mutarotase-like"/>
    <property type="match status" value="1"/>
</dbReference>
<dbReference type="InterPro" id="IPR005195">
    <property type="entry name" value="Glyco_hydro_65_M"/>
</dbReference>
<feature type="binding site" evidence="5">
    <location>
        <begin position="342"/>
        <end position="343"/>
    </location>
    <ligand>
        <name>substrate</name>
    </ligand>
</feature>
<evidence type="ECO:0000256" key="5">
    <source>
        <dbReference type="PIRSR" id="PIRSR036289-51"/>
    </source>
</evidence>
<evidence type="ECO:0000313" key="9">
    <source>
        <dbReference type="EMBL" id="MDT2811210.1"/>
    </source>
</evidence>
<dbReference type="InterPro" id="IPR017045">
    <property type="entry name" value="Malt_Pase/Glycosyl_Hdrlase"/>
</dbReference>
<dbReference type="InterPro" id="IPR008928">
    <property type="entry name" value="6-hairpin_glycosidase_sf"/>
</dbReference>
<dbReference type="AlphaFoldDB" id="A0AAW8U5J9"/>
<dbReference type="GO" id="GO:0016757">
    <property type="term" value="F:glycosyltransferase activity"/>
    <property type="evidence" value="ECO:0007669"/>
    <property type="project" value="UniProtKB-KW"/>
</dbReference>
<dbReference type="Gene3D" id="2.70.98.40">
    <property type="entry name" value="Glycoside hydrolase, family 65, N-terminal domain"/>
    <property type="match status" value="1"/>
</dbReference>
<dbReference type="RefSeq" id="WP_144316835.1">
    <property type="nucleotide sequence ID" value="NZ_JARQBJ010000006.1"/>
</dbReference>
<reference evidence="9" key="1">
    <citation type="submission" date="2023-03" db="EMBL/GenBank/DDBJ databases">
        <authorList>
            <person name="Shen W."/>
            <person name="Cai J."/>
        </authorList>
    </citation>
    <scope>NUCLEOTIDE SEQUENCE</scope>
    <source>
        <strain evidence="9">B226-2</strain>
    </source>
</reference>
<dbReference type="EMBL" id="JARQBJ010000006">
    <property type="protein sequence ID" value="MDT2811210.1"/>
    <property type="molecule type" value="Genomic_DNA"/>
</dbReference>
<dbReference type="Gene3D" id="2.60.420.10">
    <property type="entry name" value="Maltose phosphorylase, domain 3"/>
    <property type="match status" value="1"/>
</dbReference>
<dbReference type="Pfam" id="PF03632">
    <property type="entry name" value="Glyco_hydro_65m"/>
    <property type="match status" value="1"/>
</dbReference>
<dbReference type="InterPro" id="IPR037018">
    <property type="entry name" value="GH65_N"/>
</dbReference>
<dbReference type="Gene3D" id="1.50.10.10">
    <property type="match status" value="1"/>
</dbReference>
<feature type="domain" description="Glycoside hydrolase family 65 N-terminal" evidence="8">
    <location>
        <begin position="14"/>
        <end position="247"/>
    </location>
</feature>
<evidence type="ECO:0000256" key="4">
    <source>
        <dbReference type="PIRSR" id="PIRSR036289-50"/>
    </source>
</evidence>
<dbReference type="InterPro" id="IPR012341">
    <property type="entry name" value="6hp_glycosidase-like_sf"/>
</dbReference>
<feature type="domain" description="Glycoside hydrolase family 65 central catalytic" evidence="6">
    <location>
        <begin position="308"/>
        <end position="678"/>
    </location>
</feature>
<dbReference type="GO" id="GO:0030246">
    <property type="term" value="F:carbohydrate binding"/>
    <property type="evidence" value="ECO:0007669"/>
    <property type="project" value="InterPro"/>
</dbReference>
<feature type="active site" description="Proton donor" evidence="4">
    <location>
        <position position="484"/>
    </location>
</feature>
<dbReference type="PANTHER" id="PTHR11051:SF8">
    <property type="entry name" value="PROTEIN-GLUCOSYLGALACTOSYLHYDROXYLYSINE GLUCOSIDASE"/>
    <property type="match status" value="1"/>
</dbReference>
<organism evidence="9 10">
    <name type="scientific">Enterococcus asini</name>
    <dbReference type="NCBI Taxonomy" id="57732"/>
    <lineage>
        <taxon>Bacteria</taxon>
        <taxon>Bacillati</taxon>
        <taxon>Bacillota</taxon>
        <taxon>Bacilli</taxon>
        <taxon>Lactobacillales</taxon>
        <taxon>Enterococcaceae</taxon>
        <taxon>Enterococcus</taxon>
    </lineage>
</organism>
<proteinExistence type="inferred from homology"/>
<protein>
    <submittedName>
        <fullName evidence="9">Glycosyl hydrolase family 65 protein</fullName>
    </submittedName>
</protein>
<gene>
    <name evidence="9" type="ORF">P7H43_12035</name>
</gene>
<evidence type="ECO:0000259" key="6">
    <source>
        <dbReference type="Pfam" id="PF03632"/>
    </source>
</evidence>
<dbReference type="InterPro" id="IPR005194">
    <property type="entry name" value="Glyco_hydro_65_C"/>
</dbReference>
<dbReference type="InterPro" id="IPR011013">
    <property type="entry name" value="Gal_mutarotase_sf_dom"/>
</dbReference>
<dbReference type="Pfam" id="PF03633">
    <property type="entry name" value="Glyco_hydro_65C"/>
    <property type="match status" value="1"/>
</dbReference>
<name>A0AAW8U5J9_9ENTE</name>
<dbReference type="PANTHER" id="PTHR11051">
    <property type="entry name" value="GLYCOSYL HYDROLASE-RELATED"/>
    <property type="match status" value="1"/>
</dbReference>
<dbReference type="InterPro" id="IPR005196">
    <property type="entry name" value="Glyco_hydro_65_N"/>
</dbReference>
<evidence type="ECO:0000313" key="10">
    <source>
        <dbReference type="Proteomes" id="UP001256711"/>
    </source>
</evidence>
<evidence type="ECO:0000259" key="7">
    <source>
        <dbReference type="Pfam" id="PF03633"/>
    </source>
</evidence>
<dbReference type="GO" id="GO:0004553">
    <property type="term" value="F:hydrolase activity, hydrolyzing O-glycosyl compounds"/>
    <property type="evidence" value="ECO:0007669"/>
    <property type="project" value="TreeGrafter"/>
</dbReference>
<evidence type="ECO:0000256" key="3">
    <source>
        <dbReference type="ARBA" id="ARBA00022679"/>
    </source>
</evidence>
<evidence type="ECO:0000256" key="2">
    <source>
        <dbReference type="ARBA" id="ARBA00022676"/>
    </source>
</evidence>
<comment type="caution">
    <text evidence="9">The sequence shown here is derived from an EMBL/GenBank/DDBJ whole genome shotgun (WGS) entry which is preliminary data.</text>
</comment>
<keyword evidence="9" id="KW-0378">Hydrolase</keyword>
<dbReference type="SUPFAM" id="SSF48208">
    <property type="entry name" value="Six-hairpin glycosidases"/>
    <property type="match status" value="1"/>
</dbReference>
<keyword evidence="3" id="KW-0808">Transferase</keyword>
<accession>A0AAW8U5J9</accession>
<dbReference type="PIRSF" id="PIRSF036289">
    <property type="entry name" value="Glycosyl_hydrolase_malt_phosph"/>
    <property type="match status" value="1"/>
</dbReference>
<dbReference type="Proteomes" id="UP001256711">
    <property type="component" value="Unassembled WGS sequence"/>
</dbReference>
<feature type="binding site" evidence="5">
    <location>
        <begin position="589"/>
        <end position="590"/>
    </location>
    <ligand>
        <name>substrate</name>
    </ligand>
</feature>
<feature type="domain" description="Glycoside hydrolase family 65 C-terminal" evidence="7">
    <location>
        <begin position="691"/>
        <end position="748"/>
    </location>
</feature>
<sequence>MKSIEYIDEWKISERYFDSNHLGKYEAIMAQGNGYLGLRNVHEEEYPGETRDMFVAGVFNKFSKEEVTELANFPDVTNFEIFLDGERFSLVKGYHENYQRVFNYQNGESIRSFTWGDESGKKLAFTFRKFISMHNKHLLLIDLEIKNLGKAVKIDLKTGIDGTKSNSGSQHFEEGDKRFFENKYLYLHTNTTETKVEVGLASYLKMSRVESSRPVMGRRKLHEVKSIILSDEESLSVTKYVLVCTQRDLEADSSEYLKAELIEKLKVEIERSYEDQLTASAKAWEDVWRIAEVKIKAQDFHDQLLLNFARYHMHVMSPTHDDRLNIGAKGMSGEGYKGHTFWDTEIFILPYFTYTFPDQAKNLVNYRIKGLAAAKKNAQLNGYEGAQYPWESAWLTDGEVTPKLGDIDIITGKPTPILTGEIEHHVTGDVVYGMSDFLSATQDQSVTVDYFEVVMEAAKFWCSRVIFSEENNRYEIHDVIGPDEYKEHVNNNAYTNYLAKFTLERALSEYAKQNDNQKKTFYKEDIQTIQTVSDKIYLPQLNENDVLPQDDTYMQKTIVDLSKYLNDAEVNTIFLDYNLEQVNELQVSKQADVLLLLLLFSENYTKAALRANWDYYYPKTLHDSSLSLCMHCNYALMIGEETLAYELFEKSFEIDLGSYNMKSSDMGIHSASMGGIWQNVVKGFGGFTNEKGELHLTPRLPKAWDGLSYNIIFLRRKVTVDISHERVQVDLHGGAPLDIYIFGEKYHLENTILVEYK</sequence>
<dbReference type="Pfam" id="PF03636">
    <property type="entry name" value="Glyco_hydro_65N"/>
    <property type="match status" value="1"/>
</dbReference>
<dbReference type="GO" id="GO:0005975">
    <property type="term" value="P:carbohydrate metabolic process"/>
    <property type="evidence" value="ECO:0007669"/>
    <property type="project" value="InterPro"/>
</dbReference>
<keyword evidence="2" id="KW-0328">Glycosyltransferase</keyword>
<comment type="similarity">
    <text evidence="1">Belongs to the glycosyl hydrolase 65 family.</text>
</comment>
<evidence type="ECO:0000259" key="8">
    <source>
        <dbReference type="Pfam" id="PF03636"/>
    </source>
</evidence>
<evidence type="ECO:0000256" key="1">
    <source>
        <dbReference type="ARBA" id="ARBA00006768"/>
    </source>
</evidence>